<name>A0ABN8IC69_9NEOP</name>
<gene>
    <name evidence="1" type="ORF">IPOD504_LOCUS7680</name>
</gene>
<sequence>MRDPGLTLMHLSRGHGSQHCSDSRDVRLLRRLENNWYPKARLARAAARTGAPRSAGVAGVALATRYQWYRRRYRCGPGGGRGYITPRIDTVGGGNA</sequence>
<organism evidence="1 2">
    <name type="scientific">Iphiclides podalirius</name>
    <name type="common">scarce swallowtail</name>
    <dbReference type="NCBI Taxonomy" id="110791"/>
    <lineage>
        <taxon>Eukaryota</taxon>
        <taxon>Metazoa</taxon>
        <taxon>Ecdysozoa</taxon>
        <taxon>Arthropoda</taxon>
        <taxon>Hexapoda</taxon>
        <taxon>Insecta</taxon>
        <taxon>Pterygota</taxon>
        <taxon>Neoptera</taxon>
        <taxon>Endopterygota</taxon>
        <taxon>Lepidoptera</taxon>
        <taxon>Glossata</taxon>
        <taxon>Ditrysia</taxon>
        <taxon>Papilionoidea</taxon>
        <taxon>Papilionidae</taxon>
        <taxon>Papilioninae</taxon>
        <taxon>Iphiclides</taxon>
    </lineage>
</organism>
<feature type="non-terminal residue" evidence="1">
    <location>
        <position position="96"/>
    </location>
</feature>
<evidence type="ECO:0000313" key="1">
    <source>
        <dbReference type="EMBL" id="CAH2050800.1"/>
    </source>
</evidence>
<protein>
    <submittedName>
        <fullName evidence="1">Uncharacterized protein</fullName>
    </submittedName>
</protein>
<dbReference type="EMBL" id="OW152814">
    <property type="protein sequence ID" value="CAH2050800.1"/>
    <property type="molecule type" value="Genomic_DNA"/>
</dbReference>
<accession>A0ABN8IC69</accession>
<reference evidence="1" key="1">
    <citation type="submission" date="2022-03" db="EMBL/GenBank/DDBJ databases">
        <authorList>
            <person name="Martin H S."/>
        </authorList>
    </citation>
    <scope>NUCLEOTIDE SEQUENCE</scope>
</reference>
<keyword evidence="2" id="KW-1185">Reference proteome</keyword>
<evidence type="ECO:0000313" key="2">
    <source>
        <dbReference type="Proteomes" id="UP000837857"/>
    </source>
</evidence>
<dbReference type="Proteomes" id="UP000837857">
    <property type="component" value="Chromosome 2"/>
</dbReference>
<proteinExistence type="predicted"/>